<feature type="transmembrane region" description="Helical" evidence="8">
    <location>
        <begin position="6"/>
        <end position="23"/>
    </location>
</feature>
<dbReference type="EMBL" id="JARYMX010000001">
    <property type="protein sequence ID" value="KAJ9565669.1"/>
    <property type="molecule type" value="Genomic_DNA"/>
</dbReference>
<feature type="binding site" description="axial binding residue" evidence="6">
    <location>
        <position position="459"/>
    </location>
    <ligand>
        <name>heme</name>
        <dbReference type="ChEBI" id="CHEBI:30413"/>
    </ligand>
    <ligandPart>
        <name>Fe</name>
        <dbReference type="ChEBI" id="CHEBI:18248"/>
    </ligandPart>
</feature>
<keyword evidence="7" id="KW-0503">Monooxygenase</keyword>
<evidence type="ECO:0000256" key="7">
    <source>
        <dbReference type="RuleBase" id="RU000461"/>
    </source>
</evidence>
<evidence type="ECO:0000313" key="9">
    <source>
        <dbReference type="EMBL" id="KAJ9565669.1"/>
    </source>
</evidence>
<organism evidence="9 10">
    <name type="scientific">Centaurea solstitialis</name>
    <name type="common">yellow star-thistle</name>
    <dbReference type="NCBI Taxonomy" id="347529"/>
    <lineage>
        <taxon>Eukaryota</taxon>
        <taxon>Viridiplantae</taxon>
        <taxon>Streptophyta</taxon>
        <taxon>Embryophyta</taxon>
        <taxon>Tracheophyta</taxon>
        <taxon>Spermatophyta</taxon>
        <taxon>Magnoliopsida</taxon>
        <taxon>eudicotyledons</taxon>
        <taxon>Gunneridae</taxon>
        <taxon>Pentapetalae</taxon>
        <taxon>asterids</taxon>
        <taxon>campanulids</taxon>
        <taxon>Asterales</taxon>
        <taxon>Asteraceae</taxon>
        <taxon>Carduoideae</taxon>
        <taxon>Cardueae</taxon>
        <taxon>Centaureinae</taxon>
        <taxon>Centaurea</taxon>
    </lineage>
</organism>
<evidence type="ECO:0000256" key="1">
    <source>
        <dbReference type="ARBA" id="ARBA00001971"/>
    </source>
</evidence>
<dbReference type="AlphaFoldDB" id="A0AA38WUJ6"/>
<evidence type="ECO:0008006" key="11">
    <source>
        <dbReference type="Google" id="ProtNLM"/>
    </source>
</evidence>
<keyword evidence="8" id="KW-1133">Transmembrane helix</keyword>
<keyword evidence="8" id="KW-0472">Membrane</keyword>
<keyword evidence="5 6" id="KW-0408">Iron</keyword>
<gene>
    <name evidence="9" type="ORF">OSB04_001635</name>
</gene>
<evidence type="ECO:0000256" key="5">
    <source>
        <dbReference type="ARBA" id="ARBA00023004"/>
    </source>
</evidence>
<evidence type="ECO:0000313" key="10">
    <source>
        <dbReference type="Proteomes" id="UP001172457"/>
    </source>
</evidence>
<keyword evidence="3 6" id="KW-0479">Metal-binding</keyword>
<dbReference type="PANTHER" id="PTHR24296">
    <property type="entry name" value="CYTOCHROME P450"/>
    <property type="match status" value="1"/>
</dbReference>
<dbReference type="Proteomes" id="UP001172457">
    <property type="component" value="Chromosome 1"/>
</dbReference>
<dbReference type="SUPFAM" id="SSF48264">
    <property type="entry name" value="Cytochrome P450"/>
    <property type="match status" value="1"/>
</dbReference>
<comment type="caution">
    <text evidence="9">The sequence shown here is derived from an EMBL/GenBank/DDBJ whole genome shotgun (WGS) entry which is preliminary data.</text>
</comment>
<evidence type="ECO:0000256" key="8">
    <source>
        <dbReference type="SAM" id="Phobius"/>
    </source>
</evidence>
<dbReference type="GO" id="GO:0006629">
    <property type="term" value="P:lipid metabolic process"/>
    <property type="evidence" value="ECO:0007669"/>
    <property type="project" value="UniProtKB-ARBA"/>
</dbReference>
<dbReference type="Gene3D" id="1.10.630.10">
    <property type="entry name" value="Cytochrome P450"/>
    <property type="match status" value="1"/>
</dbReference>
<dbReference type="PRINTS" id="PR00385">
    <property type="entry name" value="P450"/>
</dbReference>
<dbReference type="CDD" id="cd11064">
    <property type="entry name" value="CYP86A"/>
    <property type="match status" value="1"/>
</dbReference>
<keyword evidence="10" id="KW-1185">Reference proteome</keyword>
<comment type="cofactor">
    <cofactor evidence="1 6">
        <name>heme</name>
        <dbReference type="ChEBI" id="CHEBI:30413"/>
    </cofactor>
</comment>
<comment type="similarity">
    <text evidence="2 7">Belongs to the cytochrome P450 family.</text>
</comment>
<protein>
    <recommendedName>
        <fullName evidence="11">Cytochrome P450</fullName>
    </recommendedName>
</protein>
<keyword evidence="8" id="KW-0812">Transmembrane</keyword>
<dbReference type="GO" id="GO:0020037">
    <property type="term" value="F:heme binding"/>
    <property type="evidence" value="ECO:0007669"/>
    <property type="project" value="InterPro"/>
</dbReference>
<dbReference type="Pfam" id="PF00067">
    <property type="entry name" value="p450"/>
    <property type="match status" value="1"/>
</dbReference>
<evidence type="ECO:0000256" key="2">
    <source>
        <dbReference type="ARBA" id="ARBA00010617"/>
    </source>
</evidence>
<reference evidence="9" key="1">
    <citation type="submission" date="2023-03" db="EMBL/GenBank/DDBJ databases">
        <title>Chromosome-scale reference genome and RAD-based genetic map of yellow starthistle (Centaurea solstitialis) reveal putative structural variation and QTLs associated with invader traits.</title>
        <authorList>
            <person name="Reatini B."/>
            <person name="Cang F.A."/>
            <person name="Jiang Q."/>
            <person name="Mckibben M.T.W."/>
            <person name="Barker M.S."/>
            <person name="Rieseberg L.H."/>
            <person name="Dlugosch K.M."/>
        </authorList>
    </citation>
    <scope>NUCLEOTIDE SEQUENCE</scope>
    <source>
        <strain evidence="9">CAN-66</strain>
        <tissue evidence="9">Leaf</tissue>
    </source>
</reference>
<dbReference type="InterPro" id="IPR001128">
    <property type="entry name" value="Cyt_P450"/>
</dbReference>
<sequence length="545" mass="63270">MPFLQYSHIIVSLITYLISRFIYYRLRKWKSSMPTNWPLFGMTPALLWNFNCFNDYITSVLKQNGGTFIWKGPWFFNMDILFISDPANYHYISTTNFHNYPKGPEFRETFDILGDGIFSCDDELWELHRKTTMSLFNRPGFLNLVEQTTWNDMEEKLLPVLDFMSAARGSKTNLQDIFQRLAFDTIFKLISDYDPKTLSVELPFNKFEVAFTKSEEALFVRNILPMCWWKLLKRFQLGDEKHLSDALKLSDEVAYKFINETREKQSEAYAIEKEQVDDLRLLTGFIREYSDQTRSFDDRDKFIKDTLLSLVFAGRDTTSSTLTSLFYLLAKNPIAKGKICEEIHTKLGIKEGEKWRKYGVKELEKLVYLQGALCEALRLFPAVPVNTKASVEVDTLPSGHQVRKNTKIFLCPYAMGRMETIWGQDCLEFKPERWISEQGGIKHVPSHKFTAFHTGPRACLGKKISLIQMKIVAATILYNYNVEVVDGHPITQSRSVMLQMKYGLMTSYKPNFVLVLEVCNLKAIIIQENKVVNETCSFSHQVTEQ</sequence>
<keyword evidence="6 7" id="KW-0349">Heme</keyword>
<dbReference type="GO" id="GO:0004497">
    <property type="term" value="F:monooxygenase activity"/>
    <property type="evidence" value="ECO:0007669"/>
    <property type="project" value="UniProtKB-KW"/>
</dbReference>
<evidence type="ECO:0000256" key="3">
    <source>
        <dbReference type="ARBA" id="ARBA00022723"/>
    </source>
</evidence>
<evidence type="ECO:0000256" key="4">
    <source>
        <dbReference type="ARBA" id="ARBA00023002"/>
    </source>
</evidence>
<dbReference type="InterPro" id="IPR002401">
    <property type="entry name" value="Cyt_P450_E_grp-I"/>
</dbReference>
<proteinExistence type="inferred from homology"/>
<dbReference type="GO" id="GO:0016705">
    <property type="term" value="F:oxidoreductase activity, acting on paired donors, with incorporation or reduction of molecular oxygen"/>
    <property type="evidence" value="ECO:0007669"/>
    <property type="project" value="InterPro"/>
</dbReference>
<dbReference type="PROSITE" id="PS00086">
    <property type="entry name" value="CYTOCHROME_P450"/>
    <property type="match status" value="1"/>
</dbReference>
<dbReference type="PRINTS" id="PR00463">
    <property type="entry name" value="EP450I"/>
</dbReference>
<name>A0AA38WUJ6_9ASTR</name>
<keyword evidence="4 7" id="KW-0560">Oxidoreductase</keyword>
<dbReference type="GO" id="GO:0005506">
    <property type="term" value="F:iron ion binding"/>
    <property type="evidence" value="ECO:0007669"/>
    <property type="project" value="InterPro"/>
</dbReference>
<dbReference type="InterPro" id="IPR036396">
    <property type="entry name" value="Cyt_P450_sf"/>
</dbReference>
<evidence type="ECO:0000256" key="6">
    <source>
        <dbReference type="PIRSR" id="PIRSR602401-1"/>
    </source>
</evidence>
<dbReference type="InterPro" id="IPR017972">
    <property type="entry name" value="Cyt_P450_CS"/>
</dbReference>
<accession>A0AA38WUJ6</accession>